<evidence type="ECO:0000259" key="2">
    <source>
        <dbReference type="Pfam" id="PF07331"/>
    </source>
</evidence>
<dbReference type="InterPro" id="IPR009936">
    <property type="entry name" value="DUF1468"/>
</dbReference>
<evidence type="ECO:0000256" key="1">
    <source>
        <dbReference type="SAM" id="Phobius"/>
    </source>
</evidence>
<sequence length="159" mass="16997">MVISRNAAEFVVAFVTGGLGALVCYSALQNGVAWGASGPEPGYFPFYVGCLIILGSAGTAVQALWRSGAAEVFADGHNIRTVAAFFVPLVVLVALCQWLGLYIAMALYLFFATWLGAKLRPFNAFLVAAITTAANFVIFEILFTVPLLKGPVLEYFGIY</sequence>
<feature type="transmembrane region" description="Helical" evidence="1">
    <location>
        <begin position="7"/>
        <end position="28"/>
    </location>
</feature>
<feature type="domain" description="DUF1468" evidence="2">
    <location>
        <begin position="12"/>
        <end position="147"/>
    </location>
</feature>
<keyword evidence="1" id="KW-0472">Membrane</keyword>
<organism evidence="3 4">
    <name type="scientific">Hansschlegelia quercus</name>
    <dbReference type="NCBI Taxonomy" id="2528245"/>
    <lineage>
        <taxon>Bacteria</taxon>
        <taxon>Pseudomonadati</taxon>
        <taxon>Pseudomonadota</taxon>
        <taxon>Alphaproteobacteria</taxon>
        <taxon>Hyphomicrobiales</taxon>
        <taxon>Methylopilaceae</taxon>
        <taxon>Hansschlegelia</taxon>
    </lineage>
</organism>
<evidence type="ECO:0000313" key="3">
    <source>
        <dbReference type="EMBL" id="TBN53614.1"/>
    </source>
</evidence>
<gene>
    <name evidence="3" type="ORF">EYR15_07340</name>
</gene>
<dbReference type="Proteomes" id="UP000291613">
    <property type="component" value="Unassembled WGS sequence"/>
</dbReference>
<keyword evidence="1" id="KW-0812">Transmembrane</keyword>
<dbReference type="AlphaFoldDB" id="A0A4Q9GLM9"/>
<dbReference type="EMBL" id="SIUB01000003">
    <property type="protein sequence ID" value="TBN53614.1"/>
    <property type="molecule type" value="Genomic_DNA"/>
</dbReference>
<dbReference type="Pfam" id="PF07331">
    <property type="entry name" value="TctB"/>
    <property type="match status" value="1"/>
</dbReference>
<feature type="transmembrane region" description="Helical" evidence="1">
    <location>
        <begin position="43"/>
        <end position="65"/>
    </location>
</feature>
<protein>
    <submittedName>
        <fullName evidence="3">Tripartite tricarboxylate transporter TctB family protein</fullName>
    </submittedName>
</protein>
<reference evidence="3 4" key="1">
    <citation type="submission" date="2019-02" db="EMBL/GenBank/DDBJ databases">
        <title>Hansschlegelia quercus sp. nov., a novel methylotrophic bacterium from buds of oak (Quercus robur L.).</title>
        <authorList>
            <person name="Agafonova N.V."/>
            <person name="Kaparullina E.N."/>
            <person name="Grouzdev D.S."/>
            <person name="Doronina N.V."/>
        </authorList>
    </citation>
    <scope>NUCLEOTIDE SEQUENCE [LARGE SCALE GENOMIC DNA]</scope>
    <source>
        <strain evidence="3 4">Dub</strain>
    </source>
</reference>
<comment type="caution">
    <text evidence="3">The sequence shown here is derived from an EMBL/GenBank/DDBJ whole genome shotgun (WGS) entry which is preliminary data.</text>
</comment>
<proteinExistence type="predicted"/>
<dbReference type="RefSeq" id="WP_131002593.1">
    <property type="nucleotide sequence ID" value="NZ_JBHSZR010000003.1"/>
</dbReference>
<feature type="transmembrane region" description="Helical" evidence="1">
    <location>
        <begin position="122"/>
        <end position="143"/>
    </location>
</feature>
<keyword evidence="1" id="KW-1133">Transmembrane helix</keyword>
<accession>A0A4Q9GLM9</accession>
<name>A0A4Q9GLM9_9HYPH</name>
<dbReference type="OrthoDB" id="6183775at2"/>
<feature type="transmembrane region" description="Helical" evidence="1">
    <location>
        <begin position="85"/>
        <end position="110"/>
    </location>
</feature>
<keyword evidence="4" id="KW-1185">Reference proteome</keyword>
<evidence type="ECO:0000313" key="4">
    <source>
        <dbReference type="Proteomes" id="UP000291613"/>
    </source>
</evidence>